<gene>
    <name evidence="2" type="ORF">DSM5745_07300</name>
</gene>
<feature type="chain" id="PRO_5017749266" description="Saponin hydrolase" evidence="1">
    <location>
        <begin position="20"/>
        <end position="624"/>
    </location>
</feature>
<evidence type="ECO:0000313" key="2">
    <source>
        <dbReference type="EMBL" id="RDW74638.1"/>
    </source>
</evidence>
<dbReference type="OrthoDB" id="10265322at2759"/>
<dbReference type="AlphaFoldDB" id="A0A3D8RL05"/>
<evidence type="ECO:0000313" key="3">
    <source>
        <dbReference type="Proteomes" id="UP000256690"/>
    </source>
</evidence>
<dbReference type="Gene3D" id="2.120.10.30">
    <property type="entry name" value="TolB, C-terminal domain"/>
    <property type="match status" value="1"/>
</dbReference>
<proteinExistence type="predicted"/>
<dbReference type="RefSeq" id="XP_026602406.1">
    <property type="nucleotide sequence ID" value="XM_026749316.1"/>
</dbReference>
<organism evidence="2 3">
    <name type="scientific">Aspergillus mulundensis</name>
    <dbReference type="NCBI Taxonomy" id="1810919"/>
    <lineage>
        <taxon>Eukaryota</taxon>
        <taxon>Fungi</taxon>
        <taxon>Dikarya</taxon>
        <taxon>Ascomycota</taxon>
        <taxon>Pezizomycotina</taxon>
        <taxon>Eurotiomycetes</taxon>
        <taxon>Eurotiomycetidae</taxon>
        <taxon>Eurotiales</taxon>
        <taxon>Aspergillaceae</taxon>
        <taxon>Aspergillus</taxon>
        <taxon>Aspergillus subgen. Nidulantes</taxon>
    </lineage>
</organism>
<protein>
    <recommendedName>
        <fullName evidence="4">Saponin hydrolase</fullName>
    </recommendedName>
</protein>
<dbReference type="GeneID" id="38117670"/>
<dbReference type="Proteomes" id="UP000256690">
    <property type="component" value="Unassembled WGS sequence"/>
</dbReference>
<dbReference type="InterPro" id="IPR011042">
    <property type="entry name" value="6-blade_b-propeller_TolB-like"/>
</dbReference>
<sequence>MAILSLVLTAIFWFSIASGKSTPEPPGPERIEIIELPLPPVVGSNATGACTVEVNPHKTGCIGREFIDFQSGDFTPDGDHVVVNLEFIGAPASPDPANIYTGEQLILVKTDGTLFANGDPWKCLTCGVPESNAQSLDPQKDYPHVARSGKKALWGHNIIDCGDFLLASDDCTPANTFIYPIFWPSTLDGSGPGGVPREMRLHPDDVHMGWSSFTPDGGQNTFFGRLEFNPNPLTGAPLAPRYDLVDVNLLENPFGPSILDLNEKGELELHYDAIGVGELRGFSGSGDEILYIGPTHEANNHDIFAVHVTTGKVRRLTSHPEYADPVSFSHDNKWFVVMDTRGSNRQMWMSGMRGIPPLIDIVTVAAAASTRNNHHRRFFQPILIDSEGDRGSYFGQQVNAHGDGSDGSPNDPNWNGRADPAFSYDGTQIVYWQALVTAPACGGVNPLPCPESTAQGGRTYRVMLARLKDREPTVPETIFDIPDFLPWATPFPPGSEFPVQSGLPQGTYTLRGKVSGTANATLIADSTSVIRTVSVEYDDYSDDGEHIINGFESVTGTPDPTNPWLSNLNWTSDLKGTGAVTATKKTGPDGFQLSIDVMLNIFNANGTLTTTIDGAVYEQPANGT</sequence>
<reference evidence="2 3" key="1">
    <citation type="journal article" date="2018" name="IMA Fungus">
        <title>IMA Genome-F 9: Draft genome sequence of Annulohypoxylon stygium, Aspergillus mulundensis, Berkeleyomyces basicola (syn. Thielaviopsis basicola), Ceratocystis smalleyi, two Cercospora beticola strains, Coleophoma cylindrospora, Fusarium fracticaudum, Phialophora cf. hyalina, and Morchella septimelata.</title>
        <authorList>
            <person name="Wingfield B.D."/>
            <person name="Bills G.F."/>
            <person name="Dong Y."/>
            <person name="Huang W."/>
            <person name="Nel W.J."/>
            <person name="Swalarsk-Parry B.S."/>
            <person name="Vaghefi N."/>
            <person name="Wilken P.M."/>
            <person name="An Z."/>
            <person name="de Beer Z.W."/>
            <person name="De Vos L."/>
            <person name="Chen L."/>
            <person name="Duong T.A."/>
            <person name="Gao Y."/>
            <person name="Hammerbacher A."/>
            <person name="Kikkert J.R."/>
            <person name="Li Y."/>
            <person name="Li H."/>
            <person name="Li K."/>
            <person name="Li Q."/>
            <person name="Liu X."/>
            <person name="Ma X."/>
            <person name="Naidoo K."/>
            <person name="Pethybridge S.J."/>
            <person name="Sun J."/>
            <person name="Steenkamp E.T."/>
            <person name="van der Nest M.A."/>
            <person name="van Wyk S."/>
            <person name="Wingfield M.J."/>
            <person name="Xiong C."/>
            <person name="Yue Q."/>
            <person name="Zhang X."/>
        </authorList>
    </citation>
    <scope>NUCLEOTIDE SEQUENCE [LARGE SCALE GENOMIC DNA]</scope>
    <source>
        <strain evidence="2 3">DSM 5745</strain>
    </source>
</reference>
<dbReference type="SUPFAM" id="SSF82171">
    <property type="entry name" value="DPP6 N-terminal domain-like"/>
    <property type="match status" value="1"/>
</dbReference>
<evidence type="ECO:0000256" key="1">
    <source>
        <dbReference type="SAM" id="SignalP"/>
    </source>
</evidence>
<keyword evidence="3" id="KW-1185">Reference proteome</keyword>
<feature type="signal peptide" evidence="1">
    <location>
        <begin position="1"/>
        <end position="19"/>
    </location>
</feature>
<name>A0A3D8RL05_9EURO</name>
<evidence type="ECO:0008006" key="4">
    <source>
        <dbReference type="Google" id="ProtNLM"/>
    </source>
</evidence>
<comment type="caution">
    <text evidence="2">The sequence shown here is derived from an EMBL/GenBank/DDBJ whole genome shotgun (WGS) entry which is preliminary data.</text>
</comment>
<dbReference type="EMBL" id="PVWQ01000008">
    <property type="protein sequence ID" value="RDW74638.1"/>
    <property type="molecule type" value="Genomic_DNA"/>
</dbReference>
<accession>A0A3D8RL05</accession>
<keyword evidence="1" id="KW-0732">Signal</keyword>
<dbReference type="STRING" id="1810919.A0A3D8RL05"/>